<reference evidence="2 3" key="1">
    <citation type="journal article" date="2014" name="Antonie Van Leeuwenhoek">
        <title>Hyphomonas beringensis sp. nov. and Hyphomonas chukchiensis sp. nov., isolated from surface seawater of the Bering Sea and Chukchi Sea.</title>
        <authorList>
            <person name="Li C."/>
            <person name="Lai Q."/>
            <person name="Li G."/>
            <person name="Dong C."/>
            <person name="Wang J."/>
            <person name="Liao Y."/>
            <person name="Shao Z."/>
        </authorList>
    </citation>
    <scope>NUCLEOTIDE SEQUENCE [LARGE SCALE GENOMIC DNA]</scope>
    <source>
        <strain evidence="2 3">PS728</strain>
    </source>
</reference>
<evidence type="ECO:0000313" key="2">
    <source>
        <dbReference type="EMBL" id="KCZ98246.1"/>
    </source>
</evidence>
<dbReference type="eggNOG" id="COG3182">
    <property type="taxonomic scope" value="Bacteria"/>
</dbReference>
<dbReference type="PATRIC" id="fig|1280954.3.peg.2351"/>
<accession>A0A062VJJ9</accession>
<keyword evidence="1" id="KW-0472">Membrane</keyword>
<feature type="transmembrane region" description="Helical" evidence="1">
    <location>
        <begin position="178"/>
        <end position="198"/>
    </location>
</feature>
<evidence type="ECO:0000256" key="1">
    <source>
        <dbReference type="SAM" id="Phobius"/>
    </source>
</evidence>
<comment type="caution">
    <text evidence="2">The sequence shown here is derived from an EMBL/GenBank/DDBJ whole genome shotgun (WGS) entry which is preliminary data.</text>
</comment>
<dbReference type="PANTHER" id="PTHR34219">
    <property type="entry name" value="IRON-REGULATED INNER MEMBRANE PROTEIN-RELATED"/>
    <property type="match status" value="1"/>
</dbReference>
<keyword evidence="1" id="KW-1133">Transmembrane helix</keyword>
<dbReference type="Pfam" id="PF03929">
    <property type="entry name" value="PepSY_TM"/>
    <property type="match status" value="1"/>
</dbReference>
<feature type="transmembrane region" description="Helical" evidence="1">
    <location>
        <begin position="130"/>
        <end position="157"/>
    </location>
</feature>
<dbReference type="Proteomes" id="UP000027100">
    <property type="component" value="Unassembled WGS sequence"/>
</dbReference>
<dbReference type="PANTHER" id="PTHR34219:SF3">
    <property type="entry name" value="BLL7967 PROTEIN"/>
    <property type="match status" value="1"/>
</dbReference>
<dbReference type="AlphaFoldDB" id="A0A062VJJ9"/>
<proteinExistence type="predicted"/>
<dbReference type="STRING" id="1280954.HPO_11604"/>
<gene>
    <name evidence="2" type="ORF">HPO_11604</name>
</gene>
<dbReference type="EMBL" id="ARYM01000012">
    <property type="protein sequence ID" value="KCZ98246.1"/>
    <property type="molecule type" value="Genomic_DNA"/>
</dbReference>
<feature type="transmembrane region" description="Helical" evidence="1">
    <location>
        <begin position="7"/>
        <end position="31"/>
    </location>
</feature>
<keyword evidence="3" id="KW-1185">Reference proteome</keyword>
<name>A0A062VJJ9_9PROT</name>
<dbReference type="InterPro" id="IPR005625">
    <property type="entry name" value="PepSY-ass_TM"/>
</dbReference>
<dbReference type="OrthoDB" id="7328956at2"/>
<protein>
    <submittedName>
        <fullName evidence="2">PepSY-associated TM helix domain-containing protein</fullName>
    </submittedName>
</protein>
<evidence type="ECO:0000313" key="3">
    <source>
        <dbReference type="Proteomes" id="UP000027100"/>
    </source>
</evidence>
<dbReference type="RefSeq" id="WP_035598765.1">
    <property type="nucleotide sequence ID" value="NZ_ARYM01000012.1"/>
</dbReference>
<sequence length="356" mass="38432">MMFLRTAHAWAGAVLSLLIAVLGLSGSLLVFKKDYLRAVFPEAREAVSLAPETLGPVLGRIEATYGPEGLQYVSLGDAHFGLHKAVFRDGGGAYIDRSGETVARWAKNGRAEDWLFDLHHYLLAGNTGKLIAGVAGGAAVILALTGLIIVWPTLRMFAWRVWPKSARRRDLLAQHRDLGVIFALPIILIAFTGFAMVYSGPVRAVLKVVTLTPAEAPSARLAAGPGTTDWTATLAAAQEAFPGAYPRLASPPRSEGAPASLRLRQPGEWHQNGRTYVLMDPATNRPLATEDGRALSRADRVFNALYPLHSAGIGGRLYDLLSFLTGLSLTVLGLAGTWTFLRKPRRKRRKKPALAA</sequence>
<keyword evidence="1" id="KW-0812">Transmembrane</keyword>
<organism evidence="2 3">
    <name type="scientific">Hyphomonas polymorpha PS728</name>
    <dbReference type="NCBI Taxonomy" id="1280954"/>
    <lineage>
        <taxon>Bacteria</taxon>
        <taxon>Pseudomonadati</taxon>
        <taxon>Pseudomonadota</taxon>
        <taxon>Alphaproteobacteria</taxon>
        <taxon>Hyphomonadales</taxon>
        <taxon>Hyphomonadaceae</taxon>
        <taxon>Hyphomonas</taxon>
    </lineage>
</organism>
<feature type="transmembrane region" description="Helical" evidence="1">
    <location>
        <begin position="320"/>
        <end position="341"/>
    </location>
</feature>